<evidence type="ECO:0000256" key="2">
    <source>
        <dbReference type="ARBA" id="ARBA00022898"/>
    </source>
</evidence>
<keyword evidence="3" id="KW-0456">Lyase</keyword>
<sequence length="322" mass="33416">MSYPTASGILAAVDRIDPVFLDTPLLRSDVLDRQVGAAVTFKDETANPIRSFKGRGAGAFLASLDAPPPLICASAGNFGQGLAWAARSRELSLIVVASRGIVVAKREAMEKLGADVRLLGHDFDDAKRIARMMASGEGRLFVEDGAEIAIAEGAGTLALEMTERAGPFDAVLVPLGNGALASGVGTWMKHASPRCEVVLVAAERAPAMAESVRTGRLVETPEAPTIADGIAVRVPVPYAVDSVRRIADDVALVSEEAIRMAMALVKEHLGLVVEPAGVAGLAAMIADPERWRGRSVAIPLCGGNVDPPPGEASGLVTKEAGS</sequence>
<feature type="domain" description="Tryptophan synthase beta chain-like PALP" evidence="4">
    <location>
        <begin position="20"/>
        <end position="302"/>
    </location>
</feature>
<keyword evidence="2" id="KW-0663">Pyridoxal phosphate</keyword>
<dbReference type="SUPFAM" id="SSF53686">
    <property type="entry name" value="Tryptophan synthase beta subunit-like PLP-dependent enzymes"/>
    <property type="match status" value="1"/>
</dbReference>
<dbReference type="EMBL" id="JAINVV010000004">
    <property type="protein sequence ID" value="MBY8822874.1"/>
    <property type="molecule type" value="Genomic_DNA"/>
</dbReference>
<comment type="cofactor">
    <cofactor evidence="1">
        <name>pyridoxal 5'-phosphate</name>
        <dbReference type="ChEBI" id="CHEBI:597326"/>
    </cofactor>
</comment>
<evidence type="ECO:0000313" key="6">
    <source>
        <dbReference type="Proteomes" id="UP000706039"/>
    </source>
</evidence>
<dbReference type="Pfam" id="PF00291">
    <property type="entry name" value="PALP"/>
    <property type="match status" value="1"/>
</dbReference>
<comment type="caution">
    <text evidence="5">The sequence shown here is derived from an EMBL/GenBank/DDBJ whole genome shotgun (WGS) entry which is preliminary data.</text>
</comment>
<dbReference type="PANTHER" id="PTHR48078:SF6">
    <property type="entry name" value="L-THREONINE DEHYDRATASE CATABOLIC TDCB"/>
    <property type="match status" value="1"/>
</dbReference>
<organism evidence="5 6">
    <name type="scientific">Sphingomonas colocasiae</name>
    <dbReference type="NCBI Taxonomy" id="1848973"/>
    <lineage>
        <taxon>Bacteria</taxon>
        <taxon>Pseudomonadati</taxon>
        <taxon>Pseudomonadota</taxon>
        <taxon>Alphaproteobacteria</taxon>
        <taxon>Sphingomonadales</taxon>
        <taxon>Sphingomonadaceae</taxon>
        <taxon>Sphingomonas</taxon>
    </lineage>
</organism>
<protein>
    <submittedName>
        <fullName evidence="5">Pyridoxal-phosphate dependent enzyme</fullName>
    </submittedName>
</protein>
<proteinExistence type="predicted"/>
<gene>
    <name evidence="5" type="ORF">K7G82_11255</name>
</gene>
<name>A0ABS7PPE4_9SPHN</name>
<dbReference type="InterPro" id="IPR001926">
    <property type="entry name" value="TrpB-like_PALP"/>
</dbReference>
<accession>A0ABS7PPE4</accession>
<dbReference type="InterPro" id="IPR036052">
    <property type="entry name" value="TrpB-like_PALP_sf"/>
</dbReference>
<keyword evidence="6" id="KW-1185">Reference proteome</keyword>
<evidence type="ECO:0000256" key="1">
    <source>
        <dbReference type="ARBA" id="ARBA00001933"/>
    </source>
</evidence>
<evidence type="ECO:0000313" key="5">
    <source>
        <dbReference type="EMBL" id="MBY8822874.1"/>
    </source>
</evidence>
<dbReference type="InterPro" id="IPR050147">
    <property type="entry name" value="Ser/Thr_Dehydratase"/>
</dbReference>
<reference evidence="5 6" key="1">
    <citation type="submission" date="2021-08" db="EMBL/GenBank/DDBJ databases">
        <authorList>
            <person name="Tuo L."/>
        </authorList>
    </citation>
    <scope>NUCLEOTIDE SEQUENCE [LARGE SCALE GENOMIC DNA]</scope>
    <source>
        <strain evidence="5 6">JCM 31229</strain>
    </source>
</reference>
<dbReference type="Proteomes" id="UP000706039">
    <property type="component" value="Unassembled WGS sequence"/>
</dbReference>
<evidence type="ECO:0000259" key="4">
    <source>
        <dbReference type="Pfam" id="PF00291"/>
    </source>
</evidence>
<dbReference type="RefSeq" id="WP_222989922.1">
    <property type="nucleotide sequence ID" value="NZ_JAINVV010000004.1"/>
</dbReference>
<dbReference type="Gene3D" id="3.40.50.1100">
    <property type="match status" value="2"/>
</dbReference>
<evidence type="ECO:0000256" key="3">
    <source>
        <dbReference type="ARBA" id="ARBA00023239"/>
    </source>
</evidence>
<dbReference type="PANTHER" id="PTHR48078">
    <property type="entry name" value="THREONINE DEHYDRATASE, MITOCHONDRIAL-RELATED"/>
    <property type="match status" value="1"/>
</dbReference>